<feature type="coiled-coil region" evidence="1">
    <location>
        <begin position="235"/>
        <end position="296"/>
    </location>
</feature>
<feature type="compositionally biased region" description="Low complexity" evidence="2">
    <location>
        <begin position="322"/>
        <end position="337"/>
    </location>
</feature>
<organism evidence="4 5">
    <name type="scientific">Cytospora chrysosperma</name>
    <name type="common">Cytospora canker fungus</name>
    <name type="synonym">Sphaeria chrysosperma</name>
    <dbReference type="NCBI Taxonomy" id="252740"/>
    <lineage>
        <taxon>Eukaryota</taxon>
        <taxon>Fungi</taxon>
        <taxon>Dikarya</taxon>
        <taxon>Ascomycota</taxon>
        <taxon>Pezizomycotina</taxon>
        <taxon>Sordariomycetes</taxon>
        <taxon>Sordariomycetidae</taxon>
        <taxon>Diaporthales</taxon>
        <taxon>Cytosporaceae</taxon>
        <taxon>Cytospora</taxon>
    </lineage>
</organism>
<dbReference type="SUPFAM" id="SSF69065">
    <property type="entry name" value="RNase III domain-like"/>
    <property type="match status" value="1"/>
</dbReference>
<dbReference type="STRING" id="252740.A0A423W8T9"/>
<feature type="domain" description="RNase III" evidence="3">
    <location>
        <begin position="17"/>
        <end position="141"/>
    </location>
</feature>
<dbReference type="InterPro" id="IPR000999">
    <property type="entry name" value="RNase_III_dom"/>
</dbReference>
<keyword evidence="5" id="KW-1185">Reference proteome</keyword>
<dbReference type="Proteomes" id="UP000284375">
    <property type="component" value="Unassembled WGS sequence"/>
</dbReference>
<feature type="region of interest" description="Disordered" evidence="2">
    <location>
        <begin position="455"/>
        <end position="478"/>
    </location>
</feature>
<accession>A0A423W8T9</accession>
<evidence type="ECO:0000259" key="3">
    <source>
        <dbReference type="PROSITE" id="PS50142"/>
    </source>
</evidence>
<evidence type="ECO:0000313" key="5">
    <source>
        <dbReference type="Proteomes" id="UP000284375"/>
    </source>
</evidence>
<evidence type="ECO:0000256" key="2">
    <source>
        <dbReference type="SAM" id="MobiDB-lite"/>
    </source>
</evidence>
<evidence type="ECO:0000256" key="1">
    <source>
        <dbReference type="SAM" id="Coils"/>
    </source>
</evidence>
<dbReference type="PROSITE" id="PS50142">
    <property type="entry name" value="RNASE_3_2"/>
    <property type="match status" value="1"/>
</dbReference>
<gene>
    <name evidence="4" type="ORF">VSDG_03058</name>
</gene>
<dbReference type="OrthoDB" id="67027at2759"/>
<feature type="region of interest" description="Disordered" evidence="2">
    <location>
        <begin position="318"/>
        <end position="337"/>
    </location>
</feature>
<proteinExistence type="predicted"/>
<protein>
    <recommendedName>
        <fullName evidence="3">RNase III domain-containing protein</fullName>
    </recommendedName>
</protein>
<reference evidence="4 5" key="1">
    <citation type="submission" date="2015-09" db="EMBL/GenBank/DDBJ databases">
        <title>Host preference determinants of Valsa canker pathogens revealed by comparative genomics.</title>
        <authorList>
            <person name="Yin Z."/>
            <person name="Huang L."/>
        </authorList>
    </citation>
    <scope>NUCLEOTIDE SEQUENCE [LARGE SCALE GENOMIC DNA]</scope>
    <source>
        <strain evidence="4 5">YSFL</strain>
    </source>
</reference>
<name>A0A423W8T9_CYTCH</name>
<dbReference type="Gene3D" id="1.10.1520.10">
    <property type="entry name" value="Ribonuclease III domain"/>
    <property type="match status" value="1"/>
</dbReference>
<sequence length="510" mass="56415">MASLRGWARTASTASKLASVEQIIGYKFKSVERLYEALDQEKTITLPNGEERPSRRTRNTRLALVGDAAAQFHLASQWYDMGLDGMQWIKVRNEGLNNNTLGQVGFAMGLDKLTVPGPCDEPYDMASTVEAILGAVYYDGGEGPLIKVMARCGISHKLLVTPEKAWTLEAMRTRRNLPNLFFTGQQWEWQAQLFRINPKVLPRDSTSKVVELPLSSARQVLETIKAGVEARKVAEDLLKKRKEEKAKRAVELEAERQRKEASKKLELMKQRLAADKEKKAAEKAKLAAEYEATKARQSQQPSLWHNLKRMWLGSDMSTGSNTITESKTQTTLKTETTPKAETISKTVTVPKAVATPKTVTTLKAETTPKAETTSNIPAETNIVTGSDTVAGSDTASGSDTTPKSNTGAVISYLTNFFQTSETSSATAEEVSTKEMPVLTAKQRKSELSKLKARIKSLNKQKQSHAQARKRSRRKGTQAAELYEVKMTELTARLDAAKQSLHLIETTKPAK</sequence>
<dbReference type="GO" id="GO:0004525">
    <property type="term" value="F:ribonuclease III activity"/>
    <property type="evidence" value="ECO:0007669"/>
    <property type="project" value="InterPro"/>
</dbReference>
<dbReference type="GO" id="GO:0006396">
    <property type="term" value="P:RNA processing"/>
    <property type="evidence" value="ECO:0007669"/>
    <property type="project" value="InterPro"/>
</dbReference>
<dbReference type="EMBL" id="LJZO01000010">
    <property type="protein sequence ID" value="ROV99724.1"/>
    <property type="molecule type" value="Genomic_DNA"/>
</dbReference>
<keyword evidence="1" id="KW-0175">Coiled coil</keyword>
<evidence type="ECO:0000313" key="4">
    <source>
        <dbReference type="EMBL" id="ROV99724.1"/>
    </source>
</evidence>
<comment type="caution">
    <text evidence="4">The sequence shown here is derived from an EMBL/GenBank/DDBJ whole genome shotgun (WGS) entry which is preliminary data.</text>
</comment>
<feature type="compositionally biased region" description="Basic residues" evidence="2">
    <location>
        <begin position="455"/>
        <end position="475"/>
    </location>
</feature>
<dbReference type="AlphaFoldDB" id="A0A423W8T9"/>
<dbReference type="InterPro" id="IPR036389">
    <property type="entry name" value="RNase_III_sf"/>
</dbReference>